<evidence type="ECO:0000256" key="1">
    <source>
        <dbReference type="ARBA" id="ARBA00004141"/>
    </source>
</evidence>
<dbReference type="Pfam" id="PF00856">
    <property type="entry name" value="SET"/>
    <property type="match status" value="1"/>
</dbReference>
<dbReference type="PROSITE" id="PS50280">
    <property type="entry name" value="SET"/>
    <property type="match status" value="1"/>
</dbReference>
<dbReference type="GO" id="GO:0016020">
    <property type="term" value="C:membrane"/>
    <property type="evidence" value="ECO:0007669"/>
    <property type="project" value="UniProtKB-SubCell"/>
</dbReference>
<dbReference type="Gene3D" id="1.20.1250.20">
    <property type="entry name" value="MFS general substrate transporter like domains"/>
    <property type="match status" value="1"/>
</dbReference>
<feature type="transmembrane region" description="Helical" evidence="3">
    <location>
        <begin position="637"/>
        <end position="657"/>
    </location>
</feature>
<organism evidence="5 6">
    <name type="scientific">Monosporascus ibericus</name>
    <dbReference type="NCBI Taxonomy" id="155417"/>
    <lineage>
        <taxon>Eukaryota</taxon>
        <taxon>Fungi</taxon>
        <taxon>Dikarya</taxon>
        <taxon>Ascomycota</taxon>
        <taxon>Pezizomycotina</taxon>
        <taxon>Sordariomycetes</taxon>
        <taxon>Xylariomycetidae</taxon>
        <taxon>Xylariales</taxon>
        <taxon>Xylariales incertae sedis</taxon>
        <taxon>Monosporascus</taxon>
    </lineage>
</organism>
<dbReference type="SUPFAM" id="SSF82199">
    <property type="entry name" value="SET domain"/>
    <property type="match status" value="1"/>
</dbReference>
<comment type="caution">
    <text evidence="5">The sequence shown here is derived from an EMBL/GenBank/DDBJ whole genome shotgun (WGS) entry which is preliminary data.</text>
</comment>
<feature type="transmembrane region" description="Helical" evidence="3">
    <location>
        <begin position="444"/>
        <end position="463"/>
    </location>
</feature>
<feature type="transmembrane region" description="Helical" evidence="3">
    <location>
        <begin position="551"/>
        <end position="571"/>
    </location>
</feature>
<dbReference type="Proteomes" id="UP000293360">
    <property type="component" value="Unassembled WGS sequence"/>
</dbReference>
<dbReference type="InterPro" id="IPR050327">
    <property type="entry name" value="Proton-linked_MCT"/>
</dbReference>
<feature type="transmembrane region" description="Helical" evidence="3">
    <location>
        <begin position="583"/>
        <end position="603"/>
    </location>
</feature>
<dbReference type="EMBL" id="QJNU01000018">
    <property type="protein sequence ID" value="RYP10496.1"/>
    <property type="molecule type" value="Genomic_DNA"/>
</dbReference>
<dbReference type="InterPro" id="IPR036259">
    <property type="entry name" value="MFS_trans_sf"/>
</dbReference>
<dbReference type="PANTHER" id="PTHR11360:SF130">
    <property type="entry name" value="MAJOR FACILITATOR SUPERFAMILY (MFS) PROFILE DOMAIN-CONTAINING PROTEIN-RELATED"/>
    <property type="match status" value="1"/>
</dbReference>
<feature type="transmembrane region" description="Helical" evidence="3">
    <location>
        <begin position="475"/>
        <end position="495"/>
    </location>
</feature>
<keyword evidence="3" id="KW-0472">Membrane</keyword>
<dbReference type="AlphaFoldDB" id="A0A4Q4TSQ9"/>
<gene>
    <name evidence="5" type="ORF">DL764_000679</name>
</gene>
<evidence type="ECO:0000313" key="5">
    <source>
        <dbReference type="EMBL" id="RYP10496.1"/>
    </source>
</evidence>
<dbReference type="PANTHER" id="PTHR11360">
    <property type="entry name" value="MONOCARBOXYLATE TRANSPORTER"/>
    <property type="match status" value="1"/>
</dbReference>
<dbReference type="CDD" id="cd20071">
    <property type="entry name" value="SET_SMYD"/>
    <property type="match status" value="1"/>
</dbReference>
<keyword evidence="6" id="KW-1185">Reference proteome</keyword>
<evidence type="ECO:0000256" key="2">
    <source>
        <dbReference type="ARBA" id="ARBA00006727"/>
    </source>
</evidence>
<dbReference type="Gene3D" id="2.170.270.10">
    <property type="entry name" value="SET domain"/>
    <property type="match status" value="1"/>
</dbReference>
<dbReference type="OrthoDB" id="6499973at2759"/>
<sequence length="667" mass="73438">MANYPFDVRVAPGRGMGCFATRDIAVSSVILVEQPLLVVREDCPIRHLIQAFDALNEDQQREFFTLHPDDDIAKYFKVDSTLSANCFYMYDAPGHVDEPGNNGVFAQASRAKRNIKAGEELTINYTSIAYPLKLRQDELLYGWGFKCQCSTCVKDAVVRARFVAEHLPESSLNLDINIESTGSDDNDAVDLEFTRRAEHIKRLEKSGNLAELHFACTDAAELKYLRAKEHGRRQYYAGAVQNNEEAVQLQEFAVGAGLAAWGDTDSLDNGVKAFIEEGSVNMMGPENVSATQPQHRPSKEITRANYEEIEAPPDRGRAWLQVFVGHLALFNTVGWFNSYGIFQQYYTSELGLPLSAISWTGSIQVFFLTLVGTFSGRMFDAGYFRSLVAGGSLLQILGVFMASIATQYWQLFLAQGVCGGLGAGIVYCPMISCIATYFSKKRALAIALVTSGSATGGVVYPLIAQQLPSKVGFPWTMRIMGFIMLFNAAIMLTWARSRLPPRPRGPLIEWAAFRELPFTLYTIGVFCMLLSVYLIYNYINHYGETIVGMDRGASLTTLFVANAMGFPGRLVPAMLSDAYFGPFRTLVPLAITSGILYFGWIGIHDSGSLFAFATLEGFINGGPPIAGVLVDAADGNYLYMQIWAACVMILGGCFVAVSSRLHHRAPS</sequence>
<dbReference type="Pfam" id="PF07690">
    <property type="entry name" value="MFS_1"/>
    <property type="match status" value="1"/>
</dbReference>
<proteinExistence type="inferred from homology"/>
<dbReference type="InterPro" id="IPR001214">
    <property type="entry name" value="SET_dom"/>
</dbReference>
<keyword evidence="3" id="KW-0812">Transmembrane</keyword>
<feature type="transmembrane region" description="Helical" evidence="3">
    <location>
        <begin position="412"/>
        <end position="437"/>
    </location>
</feature>
<evidence type="ECO:0000256" key="3">
    <source>
        <dbReference type="SAM" id="Phobius"/>
    </source>
</evidence>
<feature type="domain" description="SET" evidence="4">
    <location>
        <begin position="4"/>
        <end position="126"/>
    </location>
</feature>
<feature type="transmembrane region" description="Helical" evidence="3">
    <location>
        <begin position="356"/>
        <end position="375"/>
    </location>
</feature>
<comment type="subcellular location">
    <subcellularLocation>
        <location evidence="1">Membrane</location>
        <topology evidence="1">Multi-pass membrane protein</topology>
    </subcellularLocation>
</comment>
<reference evidence="5 6" key="1">
    <citation type="submission" date="2018-06" db="EMBL/GenBank/DDBJ databases">
        <title>Complete Genomes of Monosporascus.</title>
        <authorList>
            <person name="Robinson A.J."/>
            <person name="Natvig D.O."/>
        </authorList>
    </citation>
    <scope>NUCLEOTIDE SEQUENCE [LARGE SCALE GENOMIC DNA]</scope>
    <source>
        <strain evidence="5 6">CBS 110550</strain>
    </source>
</reference>
<evidence type="ECO:0000313" key="6">
    <source>
        <dbReference type="Proteomes" id="UP000293360"/>
    </source>
</evidence>
<dbReference type="InterPro" id="IPR046341">
    <property type="entry name" value="SET_dom_sf"/>
</dbReference>
<dbReference type="InterPro" id="IPR011701">
    <property type="entry name" value="MFS"/>
</dbReference>
<name>A0A4Q4TSQ9_9PEZI</name>
<keyword evidence="3" id="KW-1133">Transmembrane helix</keyword>
<feature type="transmembrane region" description="Helical" evidence="3">
    <location>
        <begin position="387"/>
        <end position="406"/>
    </location>
</feature>
<comment type="similarity">
    <text evidence="2">Belongs to the major facilitator superfamily. Monocarboxylate porter (TC 2.A.1.13) family.</text>
</comment>
<protein>
    <recommendedName>
        <fullName evidence="4">SET domain-containing protein</fullName>
    </recommendedName>
</protein>
<accession>A0A4Q4TSQ9</accession>
<feature type="transmembrane region" description="Helical" evidence="3">
    <location>
        <begin position="516"/>
        <end position="539"/>
    </location>
</feature>
<evidence type="ECO:0000259" key="4">
    <source>
        <dbReference type="PROSITE" id="PS50280"/>
    </source>
</evidence>
<dbReference type="SUPFAM" id="SSF103473">
    <property type="entry name" value="MFS general substrate transporter"/>
    <property type="match status" value="1"/>
</dbReference>
<dbReference type="GO" id="GO:0022857">
    <property type="term" value="F:transmembrane transporter activity"/>
    <property type="evidence" value="ECO:0007669"/>
    <property type="project" value="InterPro"/>
</dbReference>